<dbReference type="AlphaFoldDB" id="A0A9P5N091"/>
<evidence type="ECO:0000313" key="2">
    <source>
        <dbReference type="Proteomes" id="UP000759537"/>
    </source>
</evidence>
<sequence>MRLRLLFQRCVVAQRSTLVPTLPGQRSGSWIRFLARALATPLLSEVFSSPYSRQASRYTRPFTDSSSSQYIMCNMTLSGSHHNPKNMMPISTSIDPFTTLLVLYYCMEINRMGEARRFPVVLFQL</sequence>
<proteinExistence type="predicted"/>
<accession>A0A9P5N091</accession>
<organism evidence="1 2">
    <name type="scientific">Russula ochroleuca</name>
    <dbReference type="NCBI Taxonomy" id="152965"/>
    <lineage>
        <taxon>Eukaryota</taxon>
        <taxon>Fungi</taxon>
        <taxon>Dikarya</taxon>
        <taxon>Basidiomycota</taxon>
        <taxon>Agaricomycotina</taxon>
        <taxon>Agaricomycetes</taxon>
        <taxon>Russulales</taxon>
        <taxon>Russulaceae</taxon>
        <taxon>Russula</taxon>
    </lineage>
</organism>
<reference evidence="1" key="2">
    <citation type="journal article" date="2020" name="Nat. Commun.">
        <title>Large-scale genome sequencing of mycorrhizal fungi provides insights into the early evolution of symbiotic traits.</title>
        <authorList>
            <person name="Miyauchi S."/>
            <person name="Kiss E."/>
            <person name="Kuo A."/>
            <person name="Drula E."/>
            <person name="Kohler A."/>
            <person name="Sanchez-Garcia M."/>
            <person name="Morin E."/>
            <person name="Andreopoulos B."/>
            <person name="Barry K.W."/>
            <person name="Bonito G."/>
            <person name="Buee M."/>
            <person name="Carver A."/>
            <person name="Chen C."/>
            <person name="Cichocki N."/>
            <person name="Clum A."/>
            <person name="Culley D."/>
            <person name="Crous P.W."/>
            <person name="Fauchery L."/>
            <person name="Girlanda M."/>
            <person name="Hayes R.D."/>
            <person name="Keri Z."/>
            <person name="LaButti K."/>
            <person name="Lipzen A."/>
            <person name="Lombard V."/>
            <person name="Magnuson J."/>
            <person name="Maillard F."/>
            <person name="Murat C."/>
            <person name="Nolan M."/>
            <person name="Ohm R.A."/>
            <person name="Pangilinan J."/>
            <person name="Pereira M.F."/>
            <person name="Perotto S."/>
            <person name="Peter M."/>
            <person name="Pfister S."/>
            <person name="Riley R."/>
            <person name="Sitrit Y."/>
            <person name="Stielow J.B."/>
            <person name="Szollosi G."/>
            <person name="Zifcakova L."/>
            <person name="Stursova M."/>
            <person name="Spatafora J.W."/>
            <person name="Tedersoo L."/>
            <person name="Vaario L.M."/>
            <person name="Yamada A."/>
            <person name="Yan M."/>
            <person name="Wang P."/>
            <person name="Xu J."/>
            <person name="Bruns T."/>
            <person name="Baldrian P."/>
            <person name="Vilgalys R."/>
            <person name="Dunand C."/>
            <person name="Henrissat B."/>
            <person name="Grigoriev I.V."/>
            <person name="Hibbett D."/>
            <person name="Nagy L.G."/>
            <person name="Martin F.M."/>
        </authorList>
    </citation>
    <scope>NUCLEOTIDE SEQUENCE</scope>
    <source>
        <strain evidence="1">Prilba</strain>
    </source>
</reference>
<name>A0A9P5N091_9AGAM</name>
<reference evidence="1" key="1">
    <citation type="submission" date="2019-10" db="EMBL/GenBank/DDBJ databases">
        <authorList>
            <consortium name="DOE Joint Genome Institute"/>
            <person name="Kuo A."/>
            <person name="Miyauchi S."/>
            <person name="Kiss E."/>
            <person name="Drula E."/>
            <person name="Kohler A."/>
            <person name="Sanchez-Garcia M."/>
            <person name="Andreopoulos B."/>
            <person name="Barry K.W."/>
            <person name="Bonito G."/>
            <person name="Buee M."/>
            <person name="Carver A."/>
            <person name="Chen C."/>
            <person name="Cichocki N."/>
            <person name="Clum A."/>
            <person name="Culley D."/>
            <person name="Crous P.W."/>
            <person name="Fauchery L."/>
            <person name="Girlanda M."/>
            <person name="Hayes R."/>
            <person name="Keri Z."/>
            <person name="LaButti K."/>
            <person name="Lipzen A."/>
            <person name="Lombard V."/>
            <person name="Magnuson J."/>
            <person name="Maillard F."/>
            <person name="Morin E."/>
            <person name="Murat C."/>
            <person name="Nolan M."/>
            <person name="Ohm R."/>
            <person name="Pangilinan J."/>
            <person name="Pereira M."/>
            <person name="Perotto S."/>
            <person name="Peter M."/>
            <person name="Riley R."/>
            <person name="Sitrit Y."/>
            <person name="Stielow B."/>
            <person name="Szollosi G."/>
            <person name="Zifcakova L."/>
            <person name="Stursova M."/>
            <person name="Spatafora J.W."/>
            <person name="Tedersoo L."/>
            <person name="Vaario L.-M."/>
            <person name="Yamada A."/>
            <person name="Yan M."/>
            <person name="Wang P."/>
            <person name="Xu J."/>
            <person name="Bruns T."/>
            <person name="Baldrian P."/>
            <person name="Vilgalys R."/>
            <person name="Henrissat B."/>
            <person name="Grigoriev I.V."/>
            <person name="Hibbett D."/>
            <person name="Nagy L.G."/>
            <person name="Martin F.M."/>
        </authorList>
    </citation>
    <scope>NUCLEOTIDE SEQUENCE</scope>
    <source>
        <strain evidence="1">Prilba</strain>
    </source>
</reference>
<dbReference type="EMBL" id="WHVB01000005">
    <property type="protein sequence ID" value="KAF8482912.1"/>
    <property type="molecule type" value="Genomic_DNA"/>
</dbReference>
<comment type="caution">
    <text evidence="1">The sequence shown here is derived from an EMBL/GenBank/DDBJ whole genome shotgun (WGS) entry which is preliminary data.</text>
</comment>
<keyword evidence="2" id="KW-1185">Reference proteome</keyword>
<protein>
    <submittedName>
        <fullName evidence="1">Uncharacterized protein</fullName>
    </submittedName>
</protein>
<evidence type="ECO:0000313" key="1">
    <source>
        <dbReference type="EMBL" id="KAF8482912.1"/>
    </source>
</evidence>
<gene>
    <name evidence="1" type="ORF">DFH94DRAFT_385690</name>
</gene>
<dbReference type="Proteomes" id="UP000759537">
    <property type="component" value="Unassembled WGS sequence"/>
</dbReference>